<feature type="domain" description="PPIase FKBP-type" evidence="8">
    <location>
        <begin position="156"/>
        <end position="242"/>
    </location>
</feature>
<organism evidence="9 10">
    <name type="scientific">Lysobacter brunescens</name>
    <dbReference type="NCBI Taxonomy" id="262323"/>
    <lineage>
        <taxon>Bacteria</taxon>
        <taxon>Pseudomonadati</taxon>
        <taxon>Pseudomonadota</taxon>
        <taxon>Gammaproteobacteria</taxon>
        <taxon>Lysobacterales</taxon>
        <taxon>Lysobacteraceae</taxon>
        <taxon>Lysobacter</taxon>
    </lineage>
</organism>
<evidence type="ECO:0000256" key="6">
    <source>
        <dbReference type="RuleBase" id="RU003915"/>
    </source>
</evidence>
<comment type="similarity">
    <text evidence="2 6">Belongs to the FKBP-type PPIase family.</text>
</comment>
<dbReference type="InterPro" id="IPR001179">
    <property type="entry name" value="PPIase_FKBP_dom"/>
</dbReference>
<dbReference type="InterPro" id="IPR046357">
    <property type="entry name" value="PPIase_dom_sf"/>
</dbReference>
<evidence type="ECO:0000256" key="4">
    <source>
        <dbReference type="ARBA" id="ARBA00023235"/>
    </source>
</evidence>
<feature type="chain" id="PRO_5046872536" description="Peptidyl-prolyl cis-trans isomerase" evidence="7">
    <location>
        <begin position="26"/>
        <end position="266"/>
    </location>
</feature>
<comment type="caution">
    <text evidence="9">The sequence shown here is derived from an EMBL/GenBank/DDBJ whole genome shotgun (WGS) entry which is preliminary data.</text>
</comment>
<evidence type="ECO:0000259" key="8">
    <source>
        <dbReference type="PROSITE" id="PS50059"/>
    </source>
</evidence>
<evidence type="ECO:0000256" key="2">
    <source>
        <dbReference type="ARBA" id="ARBA00006577"/>
    </source>
</evidence>
<evidence type="ECO:0000256" key="3">
    <source>
        <dbReference type="ARBA" id="ARBA00023110"/>
    </source>
</evidence>
<dbReference type="GO" id="GO:0016853">
    <property type="term" value="F:isomerase activity"/>
    <property type="evidence" value="ECO:0007669"/>
    <property type="project" value="UniProtKB-KW"/>
</dbReference>
<dbReference type="Proteomes" id="UP001597110">
    <property type="component" value="Unassembled WGS sequence"/>
</dbReference>
<proteinExistence type="inferred from homology"/>
<keyword evidence="3 5" id="KW-0697">Rotamase</keyword>
<dbReference type="EC" id="5.2.1.8" evidence="6"/>
<dbReference type="Pfam" id="PF01346">
    <property type="entry name" value="FKBP_N"/>
    <property type="match status" value="1"/>
</dbReference>
<dbReference type="PROSITE" id="PS50059">
    <property type="entry name" value="FKBP_PPIASE"/>
    <property type="match status" value="1"/>
</dbReference>
<evidence type="ECO:0000313" key="10">
    <source>
        <dbReference type="Proteomes" id="UP001597110"/>
    </source>
</evidence>
<protein>
    <recommendedName>
        <fullName evidence="6">Peptidyl-prolyl cis-trans isomerase</fullName>
        <ecNumber evidence="6">5.2.1.8</ecNumber>
    </recommendedName>
</protein>
<evidence type="ECO:0000256" key="1">
    <source>
        <dbReference type="ARBA" id="ARBA00000971"/>
    </source>
</evidence>
<dbReference type="SUPFAM" id="SSF54534">
    <property type="entry name" value="FKBP-like"/>
    <property type="match status" value="1"/>
</dbReference>
<dbReference type="EMBL" id="JBHTIF010000001">
    <property type="protein sequence ID" value="MFD0725321.1"/>
    <property type="molecule type" value="Genomic_DNA"/>
</dbReference>
<accession>A0ABW2YA36</accession>
<dbReference type="PANTHER" id="PTHR43811">
    <property type="entry name" value="FKBP-TYPE PEPTIDYL-PROLYL CIS-TRANS ISOMERASE FKPA"/>
    <property type="match status" value="1"/>
</dbReference>
<dbReference type="InterPro" id="IPR000774">
    <property type="entry name" value="PPIase_FKBP_N"/>
</dbReference>
<evidence type="ECO:0000256" key="7">
    <source>
        <dbReference type="SAM" id="SignalP"/>
    </source>
</evidence>
<dbReference type="Gene3D" id="1.10.287.460">
    <property type="entry name" value="Peptidyl-prolyl cis-trans isomerase, FKBP-type, N-terminal domain"/>
    <property type="match status" value="1"/>
</dbReference>
<gene>
    <name evidence="9" type="ORF">ACFQ0E_06855</name>
</gene>
<keyword evidence="7" id="KW-0732">Signal</keyword>
<comment type="catalytic activity">
    <reaction evidence="1 5 6">
        <text>[protein]-peptidylproline (omega=180) = [protein]-peptidylproline (omega=0)</text>
        <dbReference type="Rhea" id="RHEA:16237"/>
        <dbReference type="Rhea" id="RHEA-COMP:10747"/>
        <dbReference type="Rhea" id="RHEA-COMP:10748"/>
        <dbReference type="ChEBI" id="CHEBI:83833"/>
        <dbReference type="ChEBI" id="CHEBI:83834"/>
        <dbReference type="EC" id="5.2.1.8"/>
    </reaction>
</comment>
<evidence type="ECO:0000256" key="5">
    <source>
        <dbReference type="PROSITE-ProRule" id="PRU00277"/>
    </source>
</evidence>
<dbReference type="PANTHER" id="PTHR43811:SF19">
    <property type="entry name" value="39 KDA FK506-BINDING NUCLEAR PROTEIN"/>
    <property type="match status" value="1"/>
</dbReference>
<evidence type="ECO:0000313" key="9">
    <source>
        <dbReference type="EMBL" id="MFD0725321.1"/>
    </source>
</evidence>
<reference evidence="10" key="1">
    <citation type="journal article" date="2019" name="Int. J. Syst. Evol. Microbiol.">
        <title>The Global Catalogue of Microorganisms (GCM) 10K type strain sequencing project: providing services to taxonomists for standard genome sequencing and annotation.</title>
        <authorList>
            <consortium name="The Broad Institute Genomics Platform"/>
            <consortium name="The Broad Institute Genome Sequencing Center for Infectious Disease"/>
            <person name="Wu L."/>
            <person name="Ma J."/>
        </authorList>
    </citation>
    <scope>NUCLEOTIDE SEQUENCE [LARGE SCALE GENOMIC DNA]</scope>
    <source>
        <strain evidence="10">CCUG 55585</strain>
    </source>
</reference>
<keyword evidence="10" id="KW-1185">Reference proteome</keyword>
<dbReference type="Pfam" id="PF00254">
    <property type="entry name" value="FKBP_C"/>
    <property type="match status" value="1"/>
</dbReference>
<dbReference type="Gene3D" id="3.10.50.40">
    <property type="match status" value="1"/>
</dbReference>
<dbReference type="RefSeq" id="WP_386822935.1">
    <property type="nucleotide sequence ID" value="NZ_JBHTIF010000001.1"/>
</dbReference>
<name>A0ABW2YA36_9GAMM</name>
<keyword evidence="4 5" id="KW-0413">Isomerase</keyword>
<feature type="signal peptide" evidence="7">
    <location>
        <begin position="1"/>
        <end position="25"/>
    </location>
</feature>
<dbReference type="PROSITE" id="PS51257">
    <property type="entry name" value="PROKAR_LIPOPROTEIN"/>
    <property type="match status" value="1"/>
</dbReference>
<dbReference type="InterPro" id="IPR036944">
    <property type="entry name" value="PPIase_FKBP_N_sf"/>
</dbReference>
<sequence length="266" mass="28034">MYAPRHATLPLTLLALLFAAGCARDEGGEGTNATAAPSLDTDRARISYMVGLDMAKTLAPVKDEVDLEIAIAAIRAVHAGTKPALDDAQANAVREQFSEILRKKQELAMRELARKNLAEADAFLKKNQQAEGVKATASGLQYRILRDGKGAKPGATDTVRVHYTSSTLAGTQIESTYASHHAASIALNRVFPGWAEAVQLMPIGGKYTFWIPPALAHGERGAGEKIEPNTLLVFEVELLEIAGKTGAAPDPAAPTIAAPHAHGAGG</sequence>